<evidence type="ECO:0000256" key="1">
    <source>
        <dbReference type="SAM" id="Coils"/>
    </source>
</evidence>
<keyword evidence="1" id="KW-0175">Coiled coil</keyword>
<dbReference type="AlphaFoldDB" id="A0A5D3C4H6"/>
<evidence type="ECO:0000313" key="4">
    <source>
        <dbReference type="Proteomes" id="UP000321393"/>
    </source>
</evidence>
<evidence type="ECO:0000313" key="2">
    <source>
        <dbReference type="EMBL" id="KAA0066520.1"/>
    </source>
</evidence>
<organism evidence="3 5">
    <name type="scientific">Cucumis melo var. makuwa</name>
    <name type="common">Oriental melon</name>
    <dbReference type="NCBI Taxonomy" id="1194695"/>
    <lineage>
        <taxon>Eukaryota</taxon>
        <taxon>Viridiplantae</taxon>
        <taxon>Streptophyta</taxon>
        <taxon>Embryophyta</taxon>
        <taxon>Tracheophyta</taxon>
        <taxon>Spermatophyta</taxon>
        <taxon>Magnoliopsida</taxon>
        <taxon>eudicotyledons</taxon>
        <taxon>Gunneridae</taxon>
        <taxon>Pentapetalae</taxon>
        <taxon>rosids</taxon>
        <taxon>fabids</taxon>
        <taxon>Cucurbitales</taxon>
        <taxon>Cucurbitaceae</taxon>
        <taxon>Benincaseae</taxon>
        <taxon>Cucumis</taxon>
    </lineage>
</organism>
<dbReference type="EMBL" id="SSTE01000887">
    <property type="protein sequence ID" value="KAA0066520.1"/>
    <property type="molecule type" value="Genomic_DNA"/>
</dbReference>
<proteinExistence type="predicted"/>
<protein>
    <submittedName>
        <fullName evidence="3">Retrotransposon protein</fullName>
    </submittedName>
</protein>
<reference evidence="4 5" key="1">
    <citation type="submission" date="2019-08" db="EMBL/GenBank/DDBJ databases">
        <title>Draft genome sequences of two oriental melons (Cucumis melo L. var makuwa).</title>
        <authorList>
            <person name="Kwon S.-Y."/>
        </authorList>
    </citation>
    <scope>NUCLEOTIDE SEQUENCE [LARGE SCALE GENOMIC DNA]</scope>
    <source>
        <strain evidence="5">cv. Chang Bougi</strain>
        <strain evidence="4">cv. SW 3</strain>
        <tissue evidence="3">Leaf</tissue>
    </source>
</reference>
<comment type="caution">
    <text evidence="3">The sequence shown here is derived from an EMBL/GenBank/DDBJ whole genome shotgun (WGS) entry which is preliminary data.</text>
</comment>
<accession>A0A5D3C4H6</accession>
<dbReference type="EMBL" id="SSTD01013635">
    <property type="protein sequence ID" value="TYK06118.1"/>
    <property type="molecule type" value="Genomic_DNA"/>
</dbReference>
<evidence type="ECO:0000313" key="3">
    <source>
        <dbReference type="EMBL" id="TYK06118.1"/>
    </source>
</evidence>
<feature type="coiled-coil region" evidence="1">
    <location>
        <begin position="3"/>
        <end position="48"/>
    </location>
</feature>
<evidence type="ECO:0000313" key="5">
    <source>
        <dbReference type="Proteomes" id="UP000321947"/>
    </source>
</evidence>
<sequence>MAQKLAKERLETTEREIRELKEIIMGLAKGVERLAKEVKENRENSESRVYRAEHSFEINDLTETKKVKVAVVSFAQDEVMSCHPTSREQCRKEAQLVNDHKIALKLALSEFGALGMGKKCKVRDNRELMLFIMNEEEENELLADLGEEIANVDGET</sequence>
<name>A0A5D3C4H6_CUCMM</name>
<dbReference type="Proteomes" id="UP000321947">
    <property type="component" value="Unassembled WGS sequence"/>
</dbReference>
<gene>
    <name evidence="3" type="ORF">E5676_scaffold572G00070</name>
    <name evidence="2" type="ORF">E6C27_scaffold25G00730</name>
</gene>
<dbReference type="Proteomes" id="UP000321393">
    <property type="component" value="Unassembled WGS sequence"/>
</dbReference>